<dbReference type="Gene3D" id="3.40.50.410">
    <property type="entry name" value="von Willebrand factor, type A domain"/>
    <property type="match status" value="1"/>
</dbReference>
<organism evidence="2 3">
    <name type="scientific">candidate division TA06 bacterium DG_78</name>
    <dbReference type="NCBI Taxonomy" id="1703772"/>
    <lineage>
        <taxon>Bacteria</taxon>
        <taxon>Bacteria division TA06</taxon>
    </lineage>
</organism>
<dbReference type="Proteomes" id="UP000051012">
    <property type="component" value="Unassembled WGS sequence"/>
</dbReference>
<comment type="caution">
    <text evidence="2">The sequence shown here is derived from an EMBL/GenBank/DDBJ whole genome shotgun (WGS) entry which is preliminary data.</text>
</comment>
<dbReference type="EMBL" id="LJNI01000004">
    <property type="protein sequence ID" value="KPJ74425.1"/>
    <property type="molecule type" value="Genomic_DNA"/>
</dbReference>
<dbReference type="PANTHER" id="PTHR33608:SF7">
    <property type="entry name" value="DUF58 DOMAIN-CONTAINING PROTEIN"/>
    <property type="match status" value="1"/>
</dbReference>
<evidence type="ECO:0000313" key="2">
    <source>
        <dbReference type="EMBL" id="KPJ74425.1"/>
    </source>
</evidence>
<evidence type="ECO:0000259" key="1">
    <source>
        <dbReference type="SMART" id="SM00327"/>
    </source>
</evidence>
<protein>
    <recommendedName>
        <fullName evidence="1">VWFA domain-containing protein</fullName>
    </recommendedName>
</protein>
<dbReference type="Pfam" id="PF01882">
    <property type="entry name" value="DUF58"/>
    <property type="match status" value="1"/>
</dbReference>
<gene>
    <name evidence="2" type="ORF">AMJ52_00505</name>
</gene>
<evidence type="ECO:0000313" key="3">
    <source>
        <dbReference type="Proteomes" id="UP000051012"/>
    </source>
</evidence>
<dbReference type="InterPro" id="IPR036465">
    <property type="entry name" value="vWFA_dom_sf"/>
</dbReference>
<dbReference type="InterPro" id="IPR002035">
    <property type="entry name" value="VWF_A"/>
</dbReference>
<proteinExistence type="predicted"/>
<accession>A0A0S7YJH1</accession>
<dbReference type="InterPro" id="IPR002881">
    <property type="entry name" value="DUF58"/>
</dbReference>
<reference evidence="2 3" key="1">
    <citation type="journal article" date="2015" name="Microbiome">
        <title>Genomic resolution of linkages in carbon, nitrogen, and sulfur cycling among widespread estuary sediment bacteria.</title>
        <authorList>
            <person name="Baker B.J."/>
            <person name="Lazar C.S."/>
            <person name="Teske A.P."/>
            <person name="Dick G.J."/>
        </authorList>
    </citation>
    <scope>NUCLEOTIDE SEQUENCE [LARGE SCALE GENOMIC DNA]</scope>
    <source>
        <strain evidence="2">DG_78</strain>
    </source>
</reference>
<feature type="domain" description="VWFA" evidence="1">
    <location>
        <begin position="82"/>
        <end position="249"/>
    </location>
</feature>
<sequence length="296" mass="34604">MSTSNKYLNPEVLARLAGIDLKARLVVEGFLTGLHASPYKGFSQEFADYRQYMPGDEPKRIDWKVFGRRDRFYIKEYQEETNLRAYILLDKSGSMGYGRTLSKLEYAKYLSASLAYLLFKQKDGVGIATFDKELREIIVPSSKKVYFMRILETIEKSKPGGETSLSSVLSQLSQKLKRRGLVILLSDLFDDPDSVVRSLRSFRSRKHEILVFQILDRAEYTFPFEQSAIFSDLESSDELIVQPNIARESYQKRFTQLLHNYRQRLLEAYIDYELIYTDTTYDKALFSYLKKRQRLL</sequence>
<dbReference type="AlphaFoldDB" id="A0A0S7YJH1"/>
<name>A0A0S7YJH1_UNCT6</name>
<dbReference type="SMART" id="SM00327">
    <property type="entry name" value="VWA"/>
    <property type="match status" value="1"/>
</dbReference>
<dbReference type="SUPFAM" id="SSF53300">
    <property type="entry name" value="vWA-like"/>
    <property type="match status" value="1"/>
</dbReference>
<dbReference type="PANTHER" id="PTHR33608">
    <property type="entry name" value="BLL2464 PROTEIN"/>
    <property type="match status" value="1"/>
</dbReference>